<dbReference type="PROSITE" id="PS50088">
    <property type="entry name" value="ANK_REPEAT"/>
    <property type="match status" value="1"/>
</dbReference>
<evidence type="ECO:0000313" key="4">
    <source>
        <dbReference type="EMBL" id="PQO37532.1"/>
    </source>
</evidence>
<dbReference type="PANTHER" id="PTHR24198:SF165">
    <property type="entry name" value="ANKYRIN REPEAT-CONTAINING PROTEIN-RELATED"/>
    <property type="match status" value="1"/>
</dbReference>
<dbReference type="Proteomes" id="UP000238322">
    <property type="component" value="Unassembled WGS sequence"/>
</dbReference>
<keyword evidence="2 3" id="KW-0040">ANK repeat</keyword>
<dbReference type="RefSeq" id="WP_105328781.1">
    <property type="nucleotide sequence ID" value="NZ_PUHY01000005.1"/>
</dbReference>
<dbReference type="Pfam" id="PF12796">
    <property type="entry name" value="Ank_2"/>
    <property type="match status" value="1"/>
</dbReference>
<dbReference type="PANTHER" id="PTHR24198">
    <property type="entry name" value="ANKYRIN REPEAT AND PROTEIN KINASE DOMAIN-CONTAINING PROTEIN"/>
    <property type="match status" value="1"/>
</dbReference>
<organism evidence="4 5">
    <name type="scientific">Blastopirellula marina</name>
    <dbReference type="NCBI Taxonomy" id="124"/>
    <lineage>
        <taxon>Bacteria</taxon>
        <taxon>Pseudomonadati</taxon>
        <taxon>Planctomycetota</taxon>
        <taxon>Planctomycetia</taxon>
        <taxon>Pirellulales</taxon>
        <taxon>Pirellulaceae</taxon>
        <taxon>Blastopirellula</taxon>
    </lineage>
</organism>
<dbReference type="AlphaFoldDB" id="A0A2S8FZB3"/>
<comment type="caution">
    <text evidence="4">The sequence shown here is derived from an EMBL/GenBank/DDBJ whole genome shotgun (WGS) entry which is preliminary data.</text>
</comment>
<dbReference type="InterPro" id="IPR002110">
    <property type="entry name" value="Ankyrin_rpt"/>
</dbReference>
<dbReference type="SUPFAM" id="SSF48403">
    <property type="entry name" value="Ankyrin repeat"/>
    <property type="match status" value="1"/>
</dbReference>
<dbReference type="OrthoDB" id="262096at2"/>
<sequence length="251" mass="28119">MKPLRHMGAVIALPVILTLFIGSSFLYEWHVVWKEAEVELAQIMKLPSVNHVASERASELFRRYPEFAQRREAIRWTIKHGNVKLTQQLFDAGVKFDDGPDSDERLTLHYAIFSQKNQLIVLLLDHGATIGPLPPSRNRTDLFPSYLHAAIVAGNWEICAELLKRGADPNLQDAAGQTPLHLAVDKGVHIHLPTIQLLCEQNAQLLKDSAGQTPLELAIKMRVTLVDDYSDDFGYDKAIEMLQGIEPAQGN</sequence>
<feature type="repeat" description="ANK" evidence="3">
    <location>
        <begin position="147"/>
        <end position="174"/>
    </location>
</feature>
<dbReference type="Gene3D" id="1.25.40.20">
    <property type="entry name" value="Ankyrin repeat-containing domain"/>
    <property type="match status" value="1"/>
</dbReference>
<dbReference type="SMART" id="SM00248">
    <property type="entry name" value="ANK"/>
    <property type="match status" value="4"/>
</dbReference>
<dbReference type="InterPro" id="IPR036770">
    <property type="entry name" value="Ankyrin_rpt-contain_sf"/>
</dbReference>
<gene>
    <name evidence="4" type="ORF">C5Y83_06195</name>
</gene>
<evidence type="ECO:0000256" key="1">
    <source>
        <dbReference type="ARBA" id="ARBA00022737"/>
    </source>
</evidence>
<evidence type="ECO:0000256" key="2">
    <source>
        <dbReference type="ARBA" id="ARBA00023043"/>
    </source>
</evidence>
<proteinExistence type="predicted"/>
<protein>
    <submittedName>
        <fullName evidence="4">Uncharacterized protein</fullName>
    </submittedName>
</protein>
<evidence type="ECO:0000313" key="5">
    <source>
        <dbReference type="Proteomes" id="UP000238322"/>
    </source>
</evidence>
<evidence type="ECO:0000256" key="3">
    <source>
        <dbReference type="PROSITE-ProRule" id="PRU00023"/>
    </source>
</evidence>
<reference evidence="4 5" key="1">
    <citation type="submission" date="2018-02" db="EMBL/GenBank/DDBJ databases">
        <title>Comparative genomes isolates from brazilian mangrove.</title>
        <authorList>
            <person name="Araujo J.E."/>
            <person name="Taketani R.G."/>
            <person name="Silva M.C.P."/>
            <person name="Loureco M.V."/>
            <person name="Andreote F.D."/>
        </authorList>
    </citation>
    <scope>NUCLEOTIDE SEQUENCE [LARGE SCALE GENOMIC DNA]</scope>
    <source>
        <strain evidence="4 5">Hex-1 MGV</strain>
    </source>
</reference>
<name>A0A2S8FZB3_9BACT</name>
<dbReference type="EMBL" id="PUHY01000005">
    <property type="protein sequence ID" value="PQO37532.1"/>
    <property type="molecule type" value="Genomic_DNA"/>
</dbReference>
<accession>A0A2S8FZB3</accession>
<keyword evidence="1" id="KW-0677">Repeat</keyword>